<protein>
    <recommendedName>
        <fullName evidence="1">DUF8040 domain-containing protein</fullName>
    </recommendedName>
</protein>
<dbReference type="EMBL" id="KV417511">
    <property type="protein sequence ID" value="KZP27007.1"/>
    <property type="molecule type" value="Genomic_DNA"/>
</dbReference>
<organism evidence="2 3">
    <name type="scientific">Athelia psychrophila</name>
    <dbReference type="NCBI Taxonomy" id="1759441"/>
    <lineage>
        <taxon>Eukaryota</taxon>
        <taxon>Fungi</taxon>
        <taxon>Dikarya</taxon>
        <taxon>Basidiomycota</taxon>
        <taxon>Agaricomycotina</taxon>
        <taxon>Agaricomycetes</taxon>
        <taxon>Agaricomycetidae</taxon>
        <taxon>Atheliales</taxon>
        <taxon>Atheliaceae</taxon>
        <taxon>Athelia</taxon>
    </lineage>
</organism>
<evidence type="ECO:0000313" key="3">
    <source>
        <dbReference type="Proteomes" id="UP000076532"/>
    </source>
</evidence>
<reference evidence="2 3" key="1">
    <citation type="journal article" date="2016" name="Mol. Biol. Evol.">
        <title>Comparative Genomics of Early-Diverging Mushroom-Forming Fungi Provides Insights into the Origins of Lignocellulose Decay Capabilities.</title>
        <authorList>
            <person name="Nagy L.G."/>
            <person name="Riley R."/>
            <person name="Tritt A."/>
            <person name="Adam C."/>
            <person name="Daum C."/>
            <person name="Floudas D."/>
            <person name="Sun H."/>
            <person name="Yadav J.S."/>
            <person name="Pangilinan J."/>
            <person name="Larsson K.H."/>
            <person name="Matsuura K."/>
            <person name="Barry K."/>
            <person name="Labutti K."/>
            <person name="Kuo R."/>
            <person name="Ohm R.A."/>
            <person name="Bhattacharya S.S."/>
            <person name="Shirouzu T."/>
            <person name="Yoshinaga Y."/>
            <person name="Martin F.M."/>
            <person name="Grigoriev I.V."/>
            <person name="Hibbett D.S."/>
        </authorList>
    </citation>
    <scope>NUCLEOTIDE SEQUENCE [LARGE SCALE GENOMIC DNA]</scope>
    <source>
        <strain evidence="2 3">CBS 109695</strain>
    </source>
</reference>
<name>A0A166QCW6_9AGAM</name>
<feature type="non-terminal residue" evidence="2">
    <location>
        <position position="1"/>
    </location>
</feature>
<dbReference type="InterPro" id="IPR058353">
    <property type="entry name" value="DUF8040"/>
</dbReference>
<feature type="non-terminal residue" evidence="2">
    <location>
        <position position="66"/>
    </location>
</feature>
<dbReference type="Proteomes" id="UP000076532">
    <property type="component" value="Unassembled WGS sequence"/>
</dbReference>
<dbReference type="OrthoDB" id="2430314at2759"/>
<evidence type="ECO:0000259" key="1">
    <source>
        <dbReference type="Pfam" id="PF26138"/>
    </source>
</evidence>
<dbReference type="AlphaFoldDB" id="A0A166QCW6"/>
<dbReference type="STRING" id="436010.A0A166QCW6"/>
<keyword evidence="3" id="KW-1185">Reference proteome</keyword>
<gene>
    <name evidence="2" type="ORF">FIBSPDRAFT_676797</name>
</gene>
<evidence type="ECO:0000313" key="2">
    <source>
        <dbReference type="EMBL" id="KZP27007.1"/>
    </source>
</evidence>
<sequence length="66" mass="7526">QPYHTSALTGAQWVAELMTGHLRQIHTELGVLHAVFFLLLEEMSAMGWATSRHLSLQEQLAIFLYM</sequence>
<dbReference type="Pfam" id="PF26138">
    <property type="entry name" value="DUF8040"/>
    <property type="match status" value="1"/>
</dbReference>
<feature type="domain" description="DUF8040" evidence="1">
    <location>
        <begin position="5"/>
        <end position="66"/>
    </location>
</feature>
<proteinExistence type="predicted"/>
<accession>A0A166QCW6</accession>